<dbReference type="Proteomes" id="UP000177068">
    <property type="component" value="Unassembled WGS sequence"/>
</dbReference>
<dbReference type="GO" id="GO:0002953">
    <property type="term" value="F:5'-deoxynucleotidase activity"/>
    <property type="evidence" value="ECO:0007669"/>
    <property type="project" value="UniProtKB-EC"/>
</dbReference>
<dbReference type="Gene3D" id="1.10.3210.10">
    <property type="entry name" value="Hypothetical protein af1432"/>
    <property type="match status" value="1"/>
</dbReference>
<protein>
    <recommendedName>
        <fullName evidence="5">5'-deoxynucleotidase</fullName>
        <ecNumber evidence="5">3.1.3.89</ecNumber>
    </recommendedName>
</protein>
<reference evidence="9 10" key="1">
    <citation type="journal article" date="2016" name="Nat. Commun.">
        <title>Thousands of microbial genomes shed light on interconnected biogeochemical processes in an aquifer system.</title>
        <authorList>
            <person name="Anantharaman K."/>
            <person name="Brown C.T."/>
            <person name="Hug L.A."/>
            <person name="Sharon I."/>
            <person name="Castelle C.J."/>
            <person name="Probst A.J."/>
            <person name="Thomas B.C."/>
            <person name="Singh A."/>
            <person name="Wilkins M.J."/>
            <person name="Karaoz U."/>
            <person name="Brodie E.L."/>
            <person name="Williams K.H."/>
            <person name="Hubbard S.S."/>
            <person name="Banfield J.F."/>
        </authorList>
    </citation>
    <scope>NUCLEOTIDE SEQUENCE [LARGE SCALE GENOMIC DNA]</scope>
</reference>
<comment type="cofactor">
    <cofactor evidence="2">
        <name>Mn(2+)</name>
        <dbReference type="ChEBI" id="CHEBI:29035"/>
    </cofactor>
</comment>
<evidence type="ECO:0000313" key="9">
    <source>
        <dbReference type="EMBL" id="OHB05685.1"/>
    </source>
</evidence>
<evidence type="ECO:0000256" key="5">
    <source>
        <dbReference type="ARBA" id="ARBA00012964"/>
    </source>
</evidence>
<dbReference type="PANTHER" id="PTHR11845:SF13">
    <property type="entry name" value="5'-DEOXYNUCLEOTIDASE HDDC2"/>
    <property type="match status" value="1"/>
</dbReference>
<evidence type="ECO:0000256" key="2">
    <source>
        <dbReference type="ARBA" id="ARBA00001936"/>
    </source>
</evidence>
<dbReference type="SMART" id="SM00471">
    <property type="entry name" value="HDc"/>
    <property type="match status" value="1"/>
</dbReference>
<organism evidence="9 10">
    <name type="scientific">Candidatus Zambryskibacteria bacterium RIFCSPLOWO2_01_FULL_47_14</name>
    <dbReference type="NCBI Taxonomy" id="1802763"/>
    <lineage>
        <taxon>Bacteria</taxon>
        <taxon>Candidatus Zambryskiibacteriota</taxon>
    </lineage>
</organism>
<evidence type="ECO:0000256" key="7">
    <source>
        <dbReference type="ARBA" id="ARBA00022801"/>
    </source>
</evidence>
<dbReference type="GO" id="GO:0005737">
    <property type="term" value="C:cytoplasm"/>
    <property type="evidence" value="ECO:0007669"/>
    <property type="project" value="TreeGrafter"/>
</dbReference>
<dbReference type="InterPro" id="IPR003607">
    <property type="entry name" value="HD/PDEase_dom"/>
</dbReference>
<accession>A0A1G2U881</accession>
<dbReference type="InterPro" id="IPR006674">
    <property type="entry name" value="HD_domain"/>
</dbReference>
<name>A0A1G2U881_9BACT</name>
<dbReference type="InterPro" id="IPR039356">
    <property type="entry name" value="YfbR/HDDC2"/>
</dbReference>
<comment type="catalytic activity">
    <reaction evidence="1">
        <text>a 2'-deoxyribonucleoside 5'-phosphate + H2O = a 2'-deoxyribonucleoside + phosphate</text>
        <dbReference type="Rhea" id="RHEA:36167"/>
        <dbReference type="ChEBI" id="CHEBI:15377"/>
        <dbReference type="ChEBI" id="CHEBI:18274"/>
        <dbReference type="ChEBI" id="CHEBI:43474"/>
        <dbReference type="ChEBI" id="CHEBI:65317"/>
        <dbReference type="EC" id="3.1.3.89"/>
    </reaction>
</comment>
<evidence type="ECO:0000259" key="8">
    <source>
        <dbReference type="SMART" id="SM00471"/>
    </source>
</evidence>
<feature type="domain" description="HD/PDEase" evidence="8">
    <location>
        <begin position="29"/>
        <end position="140"/>
    </location>
</feature>
<dbReference type="CDD" id="cd00077">
    <property type="entry name" value="HDc"/>
    <property type="match status" value="1"/>
</dbReference>
<sequence>MTKRDIDFLFEMGSLRNVPRAWQQVLTGRVQNIAEHIFRMTMIAWTIAVAEKADTAKVLKMCLVHDLGESRAGDIAFMHRNYVTRHEELAEEHIFCDTVLEKEATALLKEYSERNSLEAKIVKDADNLDVDLELRELAKIGDTSAIGMLKDHRPHVRAKKLYTKTARKMWDEIQKTNPNAWHQKLTGKWVRSKNGAK</sequence>
<dbReference type="GO" id="GO:0046872">
    <property type="term" value="F:metal ion binding"/>
    <property type="evidence" value="ECO:0007669"/>
    <property type="project" value="UniProtKB-KW"/>
</dbReference>
<gene>
    <name evidence="9" type="ORF">A3A26_02275</name>
</gene>
<comment type="subunit">
    <text evidence="4">Homodimer.</text>
</comment>
<dbReference type="EMBL" id="MHWG01000013">
    <property type="protein sequence ID" value="OHB05685.1"/>
    <property type="molecule type" value="Genomic_DNA"/>
</dbReference>
<dbReference type="EC" id="3.1.3.89" evidence="5"/>
<evidence type="ECO:0000313" key="10">
    <source>
        <dbReference type="Proteomes" id="UP000177068"/>
    </source>
</evidence>
<dbReference type="PANTHER" id="PTHR11845">
    <property type="entry name" value="5'-DEOXYNUCLEOTIDASE HDDC2"/>
    <property type="match status" value="1"/>
</dbReference>
<comment type="cofactor">
    <cofactor evidence="3">
        <name>Co(2+)</name>
        <dbReference type="ChEBI" id="CHEBI:48828"/>
    </cofactor>
</comment>
<evidence type="ECO:0000256" key="3">
    <source>
        <dbReference type="ARBA" id="ARBA00001941"/>
    </source>
</evidence>
<keyword evidence="7" id="KW-0378">Hydrolase</keyword>
<dbReference type="SUPFAM" id="SSF109604">
    <property type="entry name" value="HD-domain/PDEase-like"/>
    <property type="match status" value="1"/>
</dbReference>
<comment type="caution">
    <text evidence="9">The sequence shown here is derived from an EMBL/GenBank/DDBJ whole genome shotgun (WGS) entry which is preliminary data.</text>
</comment>
<keyword evidence="6" id="KW-0479">Metal-binding</keyword>
<evidence type="ECO:0000256" key="4">
    <source>
        <dbReference type="ARBA" id="ARBA00011738"/>
    </source>
</evidence>
<dbReference type="Pfam" id="PF13023">
    <property type="entry name" value="HD_3"/>
    <property type="match status" value="1"/>
</dbReference>
<evidence type="ECO:0000256" key="1">
    <source>
        <dbReference type="ARBA" id="ARBA00001638"/>
    </source>
</evidence>
<dbReference type="AlphaFoldDB" id="A0A1G2U881"/>
<evidence type="ECO:0000256" key="6">
    <source>
        <dbReference type="ARBA" id="ARBA00022723"/>
    </source>
</evidence>
<proteinExistence type="predicted"/>